<dbReference type="AlphaFoldDB" id="A0A0M6WW14"/>
<dbReference type="InterPro" id="IPR036641">
    <property type="entry name" value="HPT_dom_sf"/>
</dbReference>
<evidence type="ECO:0000313" key="13">
    <source>
        <dbReference type="EMBL" id="CRL41942.1"/>
    </source>
</evidence>
<dbReference type="Gene3D" id="3.40.50.2300">
    <property type="match status" value="1"/>
</dbReference>
<dbReference type="InterPro" id="IPR036097">
    <property type="entry name" value="HisK_dim/P_sf"/>
</dbReference>
<evidence type="ECO:0000256" key="6">
    <source>
        <dbReference type="ARBA" id="ARBA00022777"/>
    </source>
</evidence>
<dbReference type="OrthoDB" id="9811620at2"/>
<dbReference type="InterPro" id="IPR003594">
    <property type="entry name" value="HATPase_dom"/>
</dbReference>
<feature type="transmembrane region" description="Helical" evidence="10">
    <location>
        <begin position="177"/>
        <end position="195"/>
    </location>
</feature>
<dbReference type="PANTHER" id="PTHR43047">
    <property type="entry name" value="TWO-COMPONENT HISTIDINE PROTEIN KINASE"/>
    <property type="match status" value="1"/>
</dbReference>
<evidence type="ECO:0000256" key="3">
    <source>
        <dbReference type="ARBA" id="ARBA00018672"/>
    </source>
</evidence>
<dbReference type="Gene3D" id="3.30.565.10">
    <property type="entry name" value="Histidine kinase-like ATPase, C-terminal domain"/>
    <property type="match status" value="1"/>
</dbReference>
<dbReference type="Pfam" id="PF00512">
    <property type="entry name" value="HisKA"/>
    <property type="match status" value="1"/>
</dbReference>
<keyword evidence="7" id="KW-0902">Two-component regulatory system</keyword>
<dbReference type="InterPro" id="IPR011006">
    <property type="entry name" value="CheY-like_superfamily"/>
</dbReference>
<accession>A0A0M6WW14</accession>
<dbReference type="GO" id="GO:0005886">
    <property type="term" value="C:plasma membrane"/>
    <property type="evidence" value="ECO:0007669"/>
    <property type="project" value="TreeGrafter"/>
</dbReference>
<feature type="transmembrane region" description="Helical" evidence="10">
    <location>
        <begin position="59"/>
        <end position="78"/>
    </location>
</feature>
<dbReference type="CDD" id="cd17546">
    <property type="entry name" value="REC_hyHK_CKI1_RcsC-like"/>
    <property type="match status" value="1"/>
</dbReference>
<gene>
    <name evidence="13" type="ORF">M72_13921</name>
</gene>
<dbReference type="InterPro" id="IPR001789">
    <property type="entry name" value="Sig_transdc_resp-reg_receiver"/>
</dbReference>
<evidence type="ECO:0000313" key="14">
    <source>
        <dbReference type="Proteomes" id="UP000049979"/>
    </source>
</evidence>
<keyword evidence="10" id="KW-1133">Transmembrane helix</keyword>
<sequence>MGLVFHLICLFFTLFVLQSYVSSGFHAREHRLLPLVLGLIALNSFYRITYYVTGEAKTLRILTDLLAIHMLYLMIHYVGDFMKFQLKLRTEVILFCSLVLFNSMLIIRAAQRETYQDAFRIALLCYTGILLGLATYVRVKSEVSVWEGHVNDMLYLGMALPGVAMLFRAVTPKAEEFLVPGAFEISCLIVFYLMMTGRLSNVTNIIRENFYNISDIPTFLFDNRMRYRDANASARRWFPEIVRELTDDPQEYPFYTKMMRWSKDPDQDYVVQWKESYCRCQLHPVCSENVVRGYILTLLDITQQKKETVLMEDLKKKAEEQSFLKSRFLAAVSHDLRSPLHAIIGGSDILKRQNLPDESKNILEYIRVAGNNLLEQVDTILAYSKLEAGMLTLKDKTYNFYEMIEEQARFCLLNIREKDIVFTVKFLDRFPQQVSGDYLRVAQIFQNILSNACKFTEQGTITLSLHCKMEEGQVWFDGCVEDTGVGMTKEKLAQVFAEYVSFSEDMGVEGFGLGLSIVRQLVEMMHGWVRAESDPGKGTRVSFGFYQKQVPTEISEPGNIGQEILKEQSDPQVEEIQPNWVYPRARVLLVDDMEANRVIFQELAAPWKFILDLAVSGEEAVQMVKEREYQMIILDQMMPGMSGFETADQIQRYSHAPLVLMTADISDEVRSRSIRHGFTDFMPKPIRLQRMRQVLETGIPVRYRELPNPVDASKKAKATGQRNATDIRTLESYWKEVEGLLPKLPEYVQRDLHMFQTKVHGIKGISRQIGKEEIAQQAEIMEMAAKTENRAFINRNLHIFLEQLRGTVKEIKQETKDLPESGHILRQGKLPMMDEEQRRLCWKGLKYGFDTYDIAQIEENIKILSEHELPPEEKERLPVVREAYENLDYEIGSKACMF</sequence>
<dbReference type="InterPro" id="IPR005467">
    <property type="entry name" value="His_kinase_dom"/>
</dbReference>
<evidence type="ECO:0000259" key="11">
    <source>
        <dbReference type="PROSITE" id="PS50109"/>
    </source>
</evidence>
<evidence type="ECO:0000256" key="9">
    <source>
        <dbReference type="PROSITE-ProRule" id="PRU00169"/>
    </source>
</evidence>
<evidence type="ECO:0000256" key="5">
    <source>
        <dbReference type="ARBA" id="ARBA00022679"/>
    </source>
</evidence>
<dbReference type="Pfam" id="PF00072">
    <property type="entry name" value="Response_reg"/>
    <property type="match status" value="1"/>
</dbReference>
<keyword evidence="6 13" id="KW-0418">Kinase</keyword>
<dbReference type="Proteomes" id="UP000049979">
    <property type="component" value="Unassembled WGS sequence"/>
</dbReference>
<comment type="function">
    <text evidence="8">May play the central regulatory role in sporulation. It may be an element of the effector pathway responsible for the activation of sporulation genes in response to nutritional stress. Spo0A may act in concert with spo0H (a sigma factor) to control the expression of some genes that are critical to the sporulation process.</text>
</comment>
<evidence type="ECO:0000256" key="8">
    <source>
        <dbReference type="ARBA" id="ARBA00024867"/>
    </source>
</evidence>
<dbReference type="GO" id="GO:0009927">
    <property type="term" value="F:histidine phosphotransfer kinase activity"/>
    <property type="evidence" value="ECO:0007669"/>
    <property type="project" value="TreeGrafter"/>
</dbReference>
<dbReference type="SMART" id="SM00448">
    <property type="entry name" value="REC"/>
    <property type="match status" value="1"/>
</dbReference>
<keyword evidence="14" id="KW-1185">Reference proteome</keyword>
<dbReference type="InterPro" id="IPR004358">
    <property type="entry name" value="Sig_transdc_His_kin-like_C"/>
</dbReference>
<name>A0A0M6WW14_9FIRM</name>
<proteinExistence type="predicted"/>
<feature type="modified residue" description="4-aspartylphosphate" evidence="9">
    <location>
        <position position="635"/>
    </location>
</feature>
<dbReference type="EC" id="2.7.13.3" evidence="2"/>
<keyword evidence="5" id="KW-0808">Transferase</keyword>
<dbReference type="SUPFAM" id="SSF52172">
    <property type="entry name" value="CheY-like"/>
    <property type="match status" value="1"/>
</dbReference>
<dbReference type="InterPro" id="IPR036890">
    <property type="entry name" value="HATPase_C_sf"/>
</dbReference>
<keyword evidence="4 9" id="KW-0597">Phosphoprotein</keyword>
<dbReference type="SUPFAM" id="SSF47226">
    <property type="entry name" value="Histidine-containing phosphotransfer domain, HPT domain"/>
    <property type="match status" value="1"/>
</dbReference>
<dbReference type="PROSITE" id="PS50109">
    <property type="entry name" value="HIS_KIN"/>
    <property type="match status" value="1"/>
</dbReference>
<organism evidence="13 14">
    <name type="scientific">Roseburia faecis</name>
    <dbReference type="NCBI Taxonomy" id="301302"/>
    <lineage>
        <taxon>Bacteria</taxon>
        <taxon>Bacillati</taxon>
        <taxon>Bacillota</taxon>
        <taxon>Clostridia</taxon>
        <taxon>Lachnospirales</taxon>
        <taxon>Lachnospiraceae</taxon>
        <taxon>Roseburia</taxon>
    </lineage>
</organism>
<dbReference type="Gene3D" id="1.10.287.130">
    <property type="match status" value="1"/>
</dbReference>
<dbReference type="SUPFAM" id="SSF55874">
    <property type="entry name" value="ATPase domain of HSP90 chaperone/DNA topoisomerase II/histidine kinase"/>
    <property type="match status" value="1"/>
</dbReference>
<dbReference type="Pfam" id="PF02518">
    <property type="entry name" value="HATPase_c"/>
    <property type="match status" value="1"/>
</dbReference>
<dbReference type="GO" id="GO:0000155">
    <property type="term" value="F:phosphorelay sensor kinase activity"/>
    <property type="evidence" value="ECO:0007669"/>
    <property type="project" value="InterPro"/>
</dbReference>
<dbReference type="RefSeq" id="WP_055068586.1">
    <property type="nucleotide sequence ID" value="NZ_CP173697.1"/>
</dbReference>
<feature type="transmembrane region" description="Helical" evidence="10">
    <location>
        <begin position="33"/>
        <end position="52"/>
    </location>
</feature>
<dbReference type="SUPFAM" id="SSF47384">
    <property type="entry name" value="Homodimeric domain of signal transducing histidine kinase"/>
    <property type="match status" value="1"/>
</dbReference>
<feature type="transmembrane region" description="Helical" evidence="10">
    <location>
        <begin position="153"/>
        <end position="170"/>
    </location>
</feature>
<dbReference type="SMART" id="SM00387">
    <property type="entry name" value="HATPase_c"/>
    <property type="match status" value="1"/>
</dbReference>
<comment type="catalytic activity">
    <reaction evidence="1">
        <text>ATP + protein L-histidine = ADP + protein N-phospho-L-histidine.</text>
        <dbReference type="EC" id="2.7.13.3"/>
    </reaction>
</comment>
<dbReference type="PROSITE" id="PS50110">
    <property type="entry name" value="RESPONSE_REGULATORY"/>
    <property type="match status" value="1"/>
</dbReference>
<dbReference type="InterPro" id="IPR003661">
    <property type="entry name" value="HisK_dim/P_dom"/>
</dbReference>
<dbReference type="EMBL" id="CVRR01000060">
    <property type="protein sequence ID" value="CRL41942.1"/>
    <property type="molecule type" value="Genomic_DNA"/>
</dbReference>
<feature type="domain" description="Response regulatory" evidence="12">
    <location>
        <begin position="586"/>
        <end position="699"/>
    </location>
</feature>
<evidence type="ECO:0000256" key="2">
    <source>
        <dbReference type="ARBA" id="ARBA00012438"/>
    </source>
</evidence>
<dbReference type="STRING" id="301302.ERS852420_02335"/>
<protein>
    <recommendedName>
        <fullName evidence="3">Stage 0 sporulation protein A homolog</fullName>
        <ecNumber evidence="2">2.7.13.3</ecNumber>
    </recommendedName>
</protein>
<dbReference type="PRINTS" id="PR00344">
    <property type="entry name" value="BCTRLSENSOR"/>
</dbReference>
<evidence type="ECO:0000256" key="7">
    <source>
        <dbReference type="ARBA" id="ARBA00023012"/>
    </source>
</evidence>
<dbReference type="CDD" id="cd00082">
    <property type="entry name" value="HisKA"/>
    <property type="match status" value="1"/>
</dbReference>
<evidence type="ECO:0000256" key="1">
    <source>
        <dbReference type="ARBA" id="ARBA00000085"/>
    </source>
</evidence>
<evidence type="ECO:0000259" key="12">
    <source>
        <dbReference type="PROSITE" id="PS50110"/>
    </source>
</evidence>
<feature type="domain" description="Histidine kinase" evidence="11">
    <location>
        <begin position="331"/>
        <end position="549"/>
    </location>
</feature>
<feature type="transmembrane region" description="Helical" evidence="10">
    <location>
        <begin position="90"/>
        <end position="107"/>
    </location>
</feature>
<keyword evidence="10" id="KW-0812">Transmembrane</keyword>
<feature type="transmembrane region" description="Helical" evidence="10">
    <location>
        <begin position="119"/>
        <end position="137"/>
    </location>
</feature>
<keyword evidence="10" id="KW-0472">Membrane</keyword>
<dbReference type="PANTHER" id="PTHR43047:SF72">
    <property type="entry name" value="OSMOSENSING HISTIDINE PROTEIN KINASE SLN1"/>
    <property type="match status" value="1"/>
</dbReference>
<dbReference type="Gene3D" id="1.20.120.160">
    <property type="entry name" value="HPT domain"/>
    <property type="match status" value="1"/>
</dbReference>
<dbReference type="SMART" id="SM00388">
    <property type="entry name" value="HisKA"/>
    <property type="match status" value="1"/>
</dbReference>
<reference evidence="14" key="1">
    <citation type="submission" date="2015-05" db="EMBL/GenBank/DDBJ databases">
        <authorList>
            <consortium name="Pathogen Informatics"/>
        </authorList>
    </citation>
    <scope>NUCLEOTIDE SEQUENCE [LARGE SCALE GENOMIC DNA]</scope>
    <source>
        <strain evidence="14">M72</strain>
    </source>
</reference>
<evidence type="ECO:0000256" key="4">
    <source>
        <dbReference type="ARBA" id="ARBA00022553"/>
    </source>
</evidence>
<evidence type="ECO:0000256" key="10">
    <source>
        <dbReference type="SAM" id="Phobius"/>
    </source>
</evidence>